<dbReference type="PANTHER" id="PTHR10302">
    <property type="entry name" value="SINGLE-STRANDED DNA-BINDING PROTEIN"/>
    <property type="match status" value="1"/>
</dbReference>
<dbReference type="InterPro" id="IPR000424">
    <property type="entry name" value="Primosome_PriB/ssb"/>
</dbReference>
<dbReference type="EMBL" id="GDJX01016279">
    <property type="protein sequence ID" value="JAT51657.1"/>
    <property type="molecule type" value="Transcribed_RNA"/>
</dbReference>
<evidence type="ECO:0000256" key="3">
    <source>
        <dbReference type="SAM" id="MobiDB-lite"/>
    </source>
</evidence>
<keyword evidence="1 2" id="KW-0238">DNA-binding</keyword>
<accession>A0A1D1YAJ3</accession>
<dbReference type="Pfam" id="PF00436">
    <property type="entry name" value="SSB"/>
    <property type="match status" value="1"/>
</dbReference>
<dbReference type="GO" id="GO:0006264">
    <property type="term" value="P:mitochondrial DNA replication"/>
    <property type="evidence" value="ECO:0007669"/>
    <property type="project" value="TreeGrafter"/>
</dbReference>
<dbReference type="InterPro" id="IPR011344">
    <property type="entry name" value="ssDNA-bd"/>
</dbReference>
<dbReference type="InterPro" id="IPR012340">
    <property type="entry name" value="NA-bd_OB-fold"/>
</dbReference>
<sequence>AITTWASAREILGAGGHAPRPERGTNPSLRPSAMGSSGARLLSSAFLRLLPRRTPRSFSSSSSSSAGGGVGFEGEEIPAYRRQHWCRRPPTVPPWGLPANTCCLIGTVAAPLKRCGSRSGGVGAYTILEVDKPLRARGGSCPAFSPFRILIMLWGELAEVSCRYLKPNDFIYVSGHLSSYERVDGDEKREIMHKVIVKDLDYVQQTGQSKASQNPHVGGKDDIPVCSSGDATEEDYQSHLHLWQVFFANPHEWWDNRHQKPYPGCADFKHKHTRERLWLSPNDPPWVKKRLGLYDLERGRRREKLGGALSRISELL</sequence>
<evidence type="ECO:0000256" key="2">
    <source>
        <dbReference type="PROSITE-ProRule" id="PRU00252"/>
    </source>
</evidence>
<dbReference type="SUPFAM" id="SSF50249">
    <property type="entry name" value="Nucleic acid-binding proteins"/>
    <property type="match status" value="1"/>
</dbReference>
<evidence type="ECO:0000256" key="1">
    <source>
        <dbReference type="ARBA" id="ARBA00023125"/>
    </source>
</evidence>
<reference evidence="4" key="1">
    <citation type="submission" date="2015-07" db="EMBL/GenBank/DDBJ databases">
        <title>Transcriptome Assembly of Anthurium amnicola.</title>
        <authorList>
            <person name="Suzuki J."/>
        </authorList>
    </citation>
    <scope>NUCLEOTIDE SEQUENCE</scope>
</reference>
<protein>
    <submittedName>
        <fullName evidence="4">Protein OSB1, mitochondrial</fullName>
    </submittedName>
</protein>
<dbReference type="GO" id="GO:0042645">
    <property type="term" value="C:mitochondrial nucleoid"/>
    <property type="evidence" value="ECO:0007669"/>
    <property type="project" value="TreeGrafter"/>
</dbReference>
<dbReference type="Gene3D" id="2.40.50.140">
    <property type="entry name" value="Nucleic acid-binding proteins"/>
    <property type="match status" value="1"/>
</dbReference>
<dbReference type="PANTHER" id="PTHR10302:SF18">
    <property type="entry name" value="PROTEIN OSB1, MITOCHONDRIAL"/>
    <property type="match status" value="1"/>
</dbReference>
<feature type="non-terminal residue" evidence="4">
    <location>
        <position position="1"/>
    </location>
</feature>
<dbReference type="AlphaFoldDB" id="A0A1D1YAJ3"/>
<organism evidence="4">
    <name type="scientific">Anthurium amnicola</name>
    <dbReference type="NCBI Taxonomy" id="1678845"/>
    <lineage>
        <taxon>Eukaryota</taxon>
        <taxon>Viridiplantae</taxon>
        <taxon>Streptophyta</taxon>
        <taxon>Embryophyta</taxon>
        <taxon>Tracheophyta</taxon>
        <taxon>Spermatophyta</taxon>
        <taxon>Magnoliopsida</taxon>
        <taxon>Liliopsida</taxon>
        <taxon>Araceae</taxon>
        <taxon>Pothoideae</taxon>
        <taxon>Potheae</taxon>
        <taxon>Anthurium</taxon>
    </lineage>
</organism>
<name>A0A1D1YAJ3_9ARAE</name>
<dbReference type="GO" id="GO:0003697">
    <property type="term" value="F:single-stranded DNA binding"/>
    <property type="evidence" value="ECO:0007669"/>
    <property type="project" value="InterPro"/>
</dbReference>
<gene>
    <name evidence="4" type="primary">OSB1_2</name>
    <name evidence="4" type="ORF">g.36953</name>
</gene>
<feature type="region of interest" description="Disordered" evidence="3">
    <location>
        <begin position="11"/>
        <end position="36"/>
    </location>
</feature>
<evidence type="ECO:0000313" key="4">
    <source>
        <dbReference type="EMBL" id="JAT51657.1"/>
    </source>
</evidence>
<dbReference type="PROSITE" id="PS50935">
    <property type="entry name" value="SSB"/>
    <property type="match status" value="1"/>
</dbReference>
<proteinExistence type="predicted"/>